<protein>
    <submittedName>
        <fullName evidence="1">Uncharacterized protein</fullName>
    </submittedName>
</protein>
<evidence type="ECO:0000313" key="1">
    <source>
        <dbReference type="EMBL" id="JAD97335.1"/>
    </source>
</evidence>
<reference evidence="1" key="2">
    <citation type="journal article" date="2015" name="Data Brief">
        <title>Shoot transcriptome of the giant reed, Arundo donax.</title>
        <authorList>
            <person name="Barrero R.A."/>
            <person name="Guerrero F.D."/>
            <person name="Moolhuijzen P."/>
            <person name="Goolsby J.A."/>
            <person name="Tidwell J."/>
            <person name="Bellgard S.E."/>
            <person name="Bellgard M.I."/>
        </authorList>
    </citation>
    <scope>NUCLEOTIDE SEQUENCE</scope>
    <source>
        <tissue evidence="1">Shoot tissue taken approximately 20 cm above the soil surface</tissue>
    </source>
</reference>
<accession>A0A0A9EHJ0</accession>
<proteinExistence type="predicted"/>
<sequence>MKYIKSYGIIARHCNPKRLAAVGLKQYPDSLKEKTIP</sequence>
<organism evidence="1">
    <name type="scientific">Arundo donax</name>
    <name type="common">Giant reed</name>
    <name type="synonym">Donax arundinaceus</name>
    <dbReference type="NCBI Taxonomy" id="35708"/>
    <lineage>
        <taxon>Eukaryota</taxon>
        <taxon>Viridiplantae</taxon>
        <taxon>Streptophyta</taxon>
        <taxon>Embryophyta</taxon>
        <taxon>Tracheophyta</taxon>
        <taxon>Spermatophyta</taxon>
        <taxon>Magnoliopsida</taxon>
        <taxon>Liliopsida</taxon>
        <taxon>Poales</taxon>
        <taxon>Poaceae</taxon>
        <taxon>PACMAD clade</taxon>
        <taxon>Arundinoideae</taxon>
        <taxon>Arundineae</taxon>
        <taxon>Arundo</taxon>
    </lineage>
</organism>
<dbReference type="AlphaFoldDB" id="A0A0A9EHJ0"/>
<dbReference type="EMBL" id="GBRH01200560">
    <property type="protein sequence ID" value="JAD97335.1"/>
    <property type="molecule type" value="Transcribed_RNA"/>
</dbReference>
<reference evidence="1" key="1">
    <citation type="submission" date="2014-09" db="EMBL/GenBank/DDBJ databases">
        <authorList>
            <person name="Magalhaes I.L.F."/>
            <person name="Oliveira U."/>
            <person name="Santos F.R."/>
            <person name="Vidigal T.H.D.A."/>
            <person name="Brescovit A.D."/>
            <person name="Santos A.J."/>
        </authorList>
    </citation>
    <scope>NUCLEOTIDE SEQUENCE</scope>
    <source>
        <tissue evidence="1">Shoot tissue taken approximately 20 cm above the soil surface</tissue>
    </source>
</reference>
<name>A0A0A9EHJ0_ARUDO</name>